<comment type="cofactor">
    <cofactor evidence="5">
        <name>[2Fe-2S] cluster</name>
        <dbReference type="ChEBI" id="CHEBI:190135"/>
    </cofactor>
</comment>
<dbReference type="STRING" id="1227490.C479_11750"/>
<dbReference type="PANTHER" id="PTHR21496">
    <property type="entry name" value="FERREDOXIN-RELATED"/>
    <property type="match status" value="1"/>
</dbReference>
<dbReference type="CDD" id="cd03467">
    <property type="entry name" value="Rieske"/>
    <property type="match status" value="1"/>
</dbReference>
<dbReference type="Gene3D" id="2.102.10.10">
    <property type="entry name" value="Rieske [2Fe-2S] iron-sulphur domain"/>
    <property type="match status" value="1"/>
</dbReference>
<accession>M0BF81</accession>
<sequence>MESDANEADADGFVPVVDAAALESEGRKLVTPEGTAIALFHHEGAVRAVDNRCPHMGFPLSDGTVEEGILTCHWHHARFELSCGDTFDPWADDVQTYPVEIRDGTVHVDPNPPLDRPPAEHWADRLESGLQENLRLVVAKSTIGLLDADVDPQDPLTTALEFGTRYREDGWSSGLTIQGCMANLLGVLDEDDRKRALYTGIRHVAADCAGQPAKFDQPSFSTDEVSLDRLRSWFRDCIEVRDQDGAERCLRTAVAAGYDDAALADLVFTAATDHPYLSTGHTLDFANKAFESLDTVGWPDGGRVGTEAADASAAGTGAGSSATGSGDGLVADTLASLVEPLATATRSDESSSWRQPVDLVALLAEVYGGDVTETSGIESLVEAGQGESWSRSDGFRETLLGDDPAAIVETLTDAIRDGATTADLAAEVTRAATTRVAQFGTANEFGDWNTVHHTFTYANAVHQAARRTDAVALYRGVFDAALSVYLDRFLNTPPAPIPEPGDNETGRNPGDVRDDLLATFDEKGRVNEAGRLVAEYFDCGGEPADLQRTLGHGLLREDAGFHTLQNVEAAFRQHSLAETDADRRLPLVATARYMAAHFPTNREAEQTFAIAARLNRGERVHEG</sequence>
<dbReference type="PROSITE" id="PS51296">
    <property type="entry name" value="RIESKE"/>
    <property type="match status" value="1"/>
</dbReference>
<dbReference type="GO" id="GO:0051537">
    <property type="term" value="F:2 iron, 2 sulfur cluster binding"/>
    <property type="evidence" value="ECO:0007669"/>
    <property type="project" value="UniProtKB-KW"/>
</dbReference>
<evidence type="ECO:0000256" key="5">
    <source>
        <dbReference type="ARBA" id="ARBA00034078"/>
    </source>
</evidence>
<keyword evidence="8" id="KW-1185">Reference proteome</keyword>
<dbReference type="Pfam" id="PF00355">
    <property type="entry name" value="Rieske"/>
    <property type="match status" value="1"/>
</dbReference>
<dbReference type="AlphaFoldDB" id="M0BF81"/>
<reference evidence="7 8" key="1">
    <citation type="journal article" date="2014" name="PLoS Genet.">
        <title>Phylogenetically driven sequencing of extremely halophilic archaea reveals strategies for static and dynamic osmo-response.</title>
        <authorList>
            <person name="Becker E.A."/>
            <person name="Seitzer P.M."/>
            <person name="Tritt A."/>
            <person name="Larsen D."/>
            <person name="Krusor M."/>
            <person name="Yao A.I."/>
            <person name="Wu D."/>
            <person name="Madern D."/>
            <person name="Eisen J.A."/>
            <person name="Darling A.E."/>
            <person name="Facciotti M.T."/>
        </authorList>
    </citation>
    <scope>NUCLEOTIDE SEQUENCE [LARGE SCALE GENOMIC DNA]</scope>
    <source>
        <strain evidence="7 8">JCM 14624</strain>
    </source>
</reference>
<keyword evidence="3" id="KW-0408">Iron</keyword>
<evidence type="ECO:0000256" key="3">
    <source>
        <dbReference type="ARBA" id="ARBA00023004"/>
    </source>
</evidence>
<proteinExistence type="predicted"/>
<dbReference type="OrthoDB" id="6837at2157"/>
<gene>
    <name evidence="7" type="ORF">C479_11750</name>
</gene>
<dbReference type="PANTHER" id="PTHR21496:SF0">
    <property type="entry name" value="RIESKE DOMAIN-CONTAINING PROTEIN"/>
    <property type="match status" value="1"/>
</dbReference>
<comment type="caution">
    <text evidence="7">The sequence shown here is derived from an EMBL/GenBank/DDBJ whole genome shotgun (WGS) entry which is preliminary data.</text>
</comment>
<evidence type="ECO:0000256" key="1">
    <source>
        <dbReference type="ARBA" id="ARBA00022714"/>
    </source>
</evidence>
<dbReference type="InterPro" id="IPR017941">
    <property type="entry name" value="Rieske_2Fe-2S"/>
</dbReference>
<evidence type="ECO:0000313" key="7">
    <source>
        <dbReference type="EMBL" id="ELZ09490.1"/>
    </source>
</evidence>
<keyword evidence="2" id="KW-0479">Metal-binding</keyword>
<feature type="domain" description="Rieske" evidence="6">
    <location>
        <begin position="13"/>
        <end position="108"/>
    </location>
</feature>
<dbReference type="RefSeq" id="WP_007702628.1">
    <property type="nucleotide sequence ID" value="NZ_AOIQ01000017.1"/>
</dbReference>
<evidence type="ECO:0000259" key="6">
    <source>
        <dbReference type="PROSITE" id="PS51296"/>
    </source>
</evidence>
<protein>
    <submittedName>
        <fullName evidence="7">Rieske (2Fe-2S) domain-containing protein</fullName>
    </submittedName>
</protein>
<dbReference type="EMBL" id="AOIQ01000017">
    <property type="protein sequence ID" value="ELZ09490.1"/>
    <property type="molecule type" value="Genomic_DNA"/>
</dbReference>
<evidence type="ECO:0000256" key="4">
    <source>
        <dbReference type="ARBA" id="ARBA00023014"/>
    </source>
</evidence>
<dbReference type="SUPFAM" id="SSF50022">
    <property type="entry name" value="ISP domain"/>
    <property type="match status" value="1"/>
</dbReference>
<dbReference type="InterPro" id="IPR036922">
    <property type="entry name" value="Rieske_2Fe-2S_sf"/>
</dbReference>
<keyword evidence="1" id="KW-0001">2Fe-2S</keyword>
<keyword evidence="4" id="KW-0411">Iron-sulfur</keyword>
<evidence type="ECO:0000256" key="2">
    <source>
        <dbReference type="ARBA" id="ARBA00022723"/>
    </source>
</evidence>
<dbReference type="PATRIC" id="fig|1227490.4.peg.2398"/>
<dbReference type="Proteomes" id="UP000011560">
    <property type="component" value="Unassembled WGS sequence"/>
</dbReference>
<organism evidence="7 8">
    <name type="scientific">Halovivax asiaticus JCM 14624</name>
    <dbReference type="NCBI Taxonomy" id="1227490"/>
    <lineage>
        <taxon>Archaea</taxon>
        <taxon>Methanobacteriati</taxon>
        <taxon>Methanobacteriota</taxon>
        <taxon>Stenosarchaea group</taxon>
        <taxon>Halobacteria</taxon>
        <taxon>Halobacteriales</taxon>
        <taxon>Natrialbaceae</taxon>
        <taxon>Halovivax</taxon>
    </lineage>
</organism>
<dbReference type="GO" id="GO:0046872">
    <property type="term" value="F:metal ion binding"/>
    <property type="evidence" value="ECO:0007669"/>
    <property type="project" value="UniProtKB-KW"/>
</dbReference>
<name>M0BF81_9EURY</name>
<evidence type="ECO:0000313" key="8">
    <source>
        <dbReference type="Proteomes" id="UP000011560"/>
    </source>
</evidence>